<dbReference type="AlphaFoldDB" id="A0A8D8NJT5"/>
<organism evidence="1">
    <name type="scientific">Culex pipiens</name>
    <name type="common">House mosquito</name>
    <dbReference type="NCBI Taxonomy" id="7175"/>
    <lineage>
        <taxon>Eukaryota</taxon>
        <taxon>Metazoa</taxon>
        <taxon>Ecdysozoa</taxon>
        <taxon>Arthropoda</taxon>
        <taxon>Hexapoda</taxon>
        <taxon>Insecta</taxon>
        <taxon>Pterygota</taxon>
        <taxon>Neoptera</taxon>
        <taxon>Endopterygota</taxon>
        <taxon>Diptera</taxon>
        <taxon>Nematocera</taxon>
        <taxon>Culicoidea</taxon>
        <taxon>Culicidae</taxon>
        <taxon>Culicinae</taxon>
        <taxon>Culicini</taxon>
        <taxon>Culex</taxon>
        <taxon>Culex</taxon>
    </lineage>
</organism>
<reference evidence="1" key="1">
    <citation type="submission" date="2021-05" db="EMBL/GenBank/DDBJ databases">
        <authorList>
            <person name="Alioto T."/>
            <person name="Alioto T."/>
            <person name="Gomez Garrido J."/>
        </authorList>
    </citation>
    <scope>NUCLEOTIDE SEQUENCE</scope>
</reference>
<dbReference type="EMBL" id="HBUE01172579">
    <property type="protein sequence ID" value="CAG6515883.1"/>
    <property type="molecule type" value="Transcribed_RNA"/>
</dbReference>
<proteinExistence type="predicted"/>
<sequence length="102" mass="10268">MPPPGATGGAPEGGRPTIGWFGKGACSCLSGGPPRDMFWNWFGRFCGAPLTGGKGGGAAAAACPTPCCGHPWGGCPYALIGGFIISNASDDAFNLLLLLRVR</sequence>
<protein>
    <submittedName>
        <fullName evidence="1">(northern house mosquito) hypothetical protein</fullName>
    </submittedName>
</protein>
<evidence type="ECO:0000313" key="1">
    <source>
        <dbReference type="EMBL" id="CAG6567383.1"/>
    </source>
</evidence>
<dbReference type="EMBL" id="HBUE01278036">
    <property type="protein sequence ID" value="CAG6567383.1"/>
    <property type="molecule type" value="Transcribed_RNA"/>
</dbReference>
<accession>A0A8D8NJT5</accession>
<name>A0A8D8NJT5_CULPI</name>